<proteinExistence type="inferred from homology"/>
<evidence type="ECO:0000256" key="1">
    <source>
        <dbReference type="ARBA" id="ARBA00004141"/>
    </source>
</evidence>
<accession>A0A2N8ZKF0</accession>
<name>A0A2N8ZKF0_9VIBR</name>
<dbReference type="GO" id="GO:0015209">
    <property type="term" value="F:cytosine transmembrane transporter activity"/>
    <property type="evidence" value="ECO:0007669"/>
    <property type="project" value="InterPro"/>
</dbReference>
<sequence length="407" mass="44348">MILDENYSLRPVPHYARRKSISLAFVLMGLTLFSASMVTGGEVFNGLESRDFLYVVLTGNLILGIYTSILGYIGCTTGLSTHLLTHFSFGSKGSWLPSVLLGGTQVGWFGVGVAMFAIPVNSTIGVDIEWVILLSGFLMVITAYFGISSLIFLSTIAVPAILLIGGYSVFVEAKSIRWDDITLTTKPTLDYSNALAMVIGTFISAGTLTADFTRFCRGKKRVIVITMLAFFVGNSLMFAFGAVGVISVGYADVFDVLLAQGLMIPAIVLLGLNIWTTNDNALYVSGLGFANVTGRSSQYISMINGIVGTLFALWMYNHFIEWLNFLSLAIPPIGAVIIADYMQNRQRYHDYSELEFQSVNWPGIYAVVMGILAGVFLPGIVPLNAVIGSLVAYLLLNRPLNRTKRHE</sequence>
<gene>
    <name evidence="7" type="primary">codB</name>
    <name evidence="7" type="ORF">VTAP4600_B0761</name>
</gene>
<feature type="transmembrane region" description="Helical" evidence="6">
    <location>
        <begin position="152"/>
        <end position="171"/>
    </location>
</feature>
<evidence type="ECO:0000256" key="2">
    <source>
        <dbReference type="ARBA" id="ARBA00008974"/>
    </source>
</evidence>
<dbReference type="GO" id="GO:0005886">
    <property type="term" value="C:plasma membrane"/>
    <property type="evidence" value="ECO:0007669"/>
    <property type="project" value="TreeGrafter"/>
</dbReference>
<dbReference type="PANTHER" id="PTHR30569:SF0">
    <property type="entry name" value="CYTOSINE PERMEASE"/>
    <property type="match status" value="1"/>
</dbReference>
<comment type="subcellular location">
    <subcellularLocation>
        <location evidence="1">Membrane</location>
        <topology evidence="1">Multi-pass membrane protein</topology>
    </subcellularLocation>
</comment>
<evidence type="ECO:0000313" key="7">
    <source>
        <dbReference type="EMBL" id="SON52372.1"/>
    </source>
</evidence>
<dbReference type="InterPro" id="IPR001248">
    <property type="entry name" value="Pur-cyt_permease"/>
</dbReference>
<evidence type="ECO:0000256" key="4">
    <source>
        <dbReference type="ARBA" id="ARBA00022989"/>
    </source>
</evidence>
<dbReference type="Proteomes" id="UP000235828">
    <property type="component" value="Chromosome B"/>
</dbReference>
<dbReference type="CDD" id="cd11484">
    <property type="entry name" value="SLC-NCS1sbd_CobB-like"/>
    <property type="match status" value="1"/>
</dbReference>
<feature type="transmembrane region" description="Helical" evidence="6">
    <location>
        <begin position="52"/>
        <end position="74"/>
    </location>
</feature>
<feature type="transmembrane region" description="Helical" evidence="6">
    <location>
        <begin position="130"/>
        <end position="147"/>
    </location>
</feature>
<dbReference type="InterPro" id="IPR030191">
    <property type="entry name" value="CodB"/>
</dbReference>
<feature type="transmembrane region" description="Helical" evidence="6">
    <location>
        <begin position="191"/>
        <end position="210"/>
    </location>
</feature>
<keyword evidence="3 6" id="KW-0812">Transmembrane</keyword>
<keyword evidence="8" id="KW-1185">Reference proteome</keyword>
<evidence type="ECO:0000256" key="5">
    <source>
        <dbReference type="ARBA" id="ARBA00023136"/>
    </source>
</evidence>
<dbReference type="PANTHER" id="PTHR30569">
    <property type="entry name" value="CYTOSINE TRANSPORTER CODB"/>
    <property type="match status" value="1"/>
</dbReference>
<feature type="transmembrane region" description="Helical" evidence="6">
    <location>
        <begin position="322"/>
        <end position="342"/>
    </location>
</feature>
<dbReference type="RefSeq" id="WP_102524641.1">
    <property type="nucleotide sequence ID" value="NZ_LT960612.1"/>
</dbReference>
<feature type="transmembrane region" description="Helical" evidence="6">
    <location>
        <begin position="222"/>
        <end position="251"/>
    </location>
</feature>
<dbReference type="OrthoDB" id="5487344at2"/>
<evidence type="ECO:0000256" key="6">
    <source>
        <dbReference type="SAM" id="Phobius"/>
    </source>
</evidence>
<reference evidence="7 8" key="1">
    <citation type="submission" date="2017-10" db="EMBL/GenBank/DDBJ databases">
        <authorList>
            <person name="Banno H."/>
            <person name="Chua N.-H."/>
        </authorList>
    </citation>
    <scope>NUCLEOTIDE SEQUENCE [LARGE SCALE GENOMIC DNA]</scope>
    <source>
        <strain evidence="7">Vibrio tapetis CECT4600</strain>
    </source>
</reference>
<evidence type="ECO:0000256" key="3">
    <source>
        <dbReference type="ARBA" id="ARBA00022692"/>
    </source>
</evidence>
<keyword evidence="5 6" id="KW-0472">Membrane</keyword>
<feature type="transmembrane region" description="Helical" evidence="6">
    <location>
        <begin position="21"/>
        <end position="40"/>
    </location>
</feature>
<comment type="similarity">
    <text evidence="2">Belongs to the purine-cytosine permease (2.A.39) family.</text>
</comment>
<protein>
    <submittedName>
        <fullName evidence="7">Cytosine transporter</fullName>
    </submittedName>
</protein>
<dbReference type="Gene3D" id="1.10.4160.10">
    <property type="entry name" value="Hydantoin permease"/>
    <property type="match status" value="1"/>
</dbReference>
<evidence type="ECO:0000313" key="8">
    <source>
        <dbReference type="Proteomes" id="UP000235828"/>
    </source>
</evidence>
<dbReference type="KEGG" id="vta:B0761"/>
<dbReference type="AlphaFoldDB" id="A0A2N8ZKF0"/>
<keyword evidence="4 6" id="KW-1133">Transmembrane helix</keyword>
<feature type="transmembrane region" description="Helical" evidence="6">
    <location>
        <begin position="363"/>
        <end position="396"/>
    </location>
</feature>
<dbReference type="NCBIfam" id="NF008241">
    <property type="entry name" value="PRK11017.1"/>
    <property type="match status" value="1"/>
</dbReference>
<dbReference type="EMBL" id="LT960612">
    <property type="protein sequence ID" value="SON52372.1"/>
    <property type="molecule type" value="Genomic_DNA"/>
</dbReference>
<dbReference type="Pfam" id="PF02133">
    <property type="entry name" value="Transp_cyt_pur"/>
    <property type="match status" value="1"/>
</dbReference>
<feature type="transmembrane region" description="Helical" evidence="6">
    <location>
        <begin position="95"/>
        <end position="118"/>
    </location>
</feature>
<organism evidence="7 8">
    <name type="scientific">Vibrio tapetis subsp. tapetis</name>
    <dbReference type="NCBI Taxonomy" id="1671868"/>
    <lineage>
        <taxon>Bacteria</taxon>
        <taxon>Pseudomonadati</taxon>
        <taxon>Pseudomonadota</taxon>
        <taxon>Gammaproteobacteria</taxon>
        <taxon>Vibrionales</taxon>
        <taxon>Vibrionaceae</taxon>
        <taxon>Vibrio</taxon>
    </lineage>
</organism>
<feature type="transmembrane region" description="Helical" evidence="6">
    <location>
        <begin position="257"/>
        <end position="276"/>
    </location>
</feature>